<keyword evidence="3" id="KW-1185">Reference proteome</keyword>
<evidence type="ECO:0000313" key="1">
    <source>
        <dbReference type="EMBL" id="KTD10626.1"/>
    </source>
</evidence>
<dbReference type="AlphaFoldDB" id="A0A378J6Z8"/>
<protein>
    <submittedName>
        <fullName evidence="2">Uncharacterized protein</fullName>
    </submittedName>
</protein>
<reference evidence="1 3" key="1">
    <citation type="submission" date="2015-11" db="EMBL/GenBank/DDBJ databases">
        <title>Genomic analysis of 38 Legionella species identifies large and diverse effector repertoires.</title>
        <authorList>
            <person name="Burstein D."/>
            <person name="Amaro F."/>
            <person name="Zusman T."/>
            <person name="Lifshitz Z."/>
            <person name="Cohen O."/>
            <person name="Gilbert J.A."/>
            <person name="Pupko T."/>
            <person name="Shuman H.A."/>
            <person name="Segal G."/>
        </authorList>
    </citation>
    <scope>NUCLEOTIDE SEQUENCE [LARGE SCALE GENOMIC DNA]</scope>
    <source>
        <strain evidence="1 3">Lyon 8420412</strain>
    </source>
</reference>
<reference evidence="2 4" key="2">
    <citation type="submission" date="2018-06" db="EMBL/GenBank/DDBJ databases">
        <authorList>
            <consortium name="Pathogen Informatics"/>
            <person name="Doyle S."/>
        </authorList>
    </citation>
    <scope>NUCLEOTIDE SEQUENCE [LARGE SCALE GENOMIC DNA]</scope>
    <source>
        <strain evidence="2 4">NCTC12388</strain>
    </source>
</reference>
<evidence type="ECO:0000313" key="4">
    <source>
        <dbReference type="Proteomes" id="UP000254476"/>
    </source>
</evidence>
<dbReference type="EMBL" id="LNYE01000022">
    <property type="protein sequence ID" value="KTD10626.1"/>
    <property type="molecule type" value="Genomic_DNA"/>
</dbReference>
<name>A0A378J6Z8_9GAMM</name>
<evidence type="ECO:0000313" key="2">
    <source>
        <dbReference type="EMBL" id="STX43563.1"/>
    </source>
</evidence>
<dbReference type="Proteomes" id="UP000254476">
    <property type="component" value="Unassembled WGS sequence"/>
</dbReference>
<dbReference type="RefSeq" id="WP_058498746.1">
    <property type="nucleotide sequence ID" value="NZ_CAAAHW010000001.1"/>
</dbReference>
<organism evidence="2 4">
    <name type="scientific">Legionella gratiana</name>
    <dbReference type="NCBI Taxonomy" id="45066"/>
    <lineage>
        <taxon>Bacteria</taxon>
        <taxon>Pseudomonadati</taxon>
        <taxon>Pseudomonadota</taxon>
        <taxon>Gammaproteobacteria</taxon>
        <taxon>Legionellales</taxon>
        <taxon>Legionellaceae</taxon>
        <taxon>Legionella</taxon>
    </lineage>
</organism>
<gene>
    <name evidence="1" type="ORF">Lgra_1592</name>
    <name evidence="2" type="ORF">NCTC12388_01122</name>
</gene>
<sequence length="91" mass="10283">MVQQDTILAESEDLRRSLGFLANTYLIAPTDFSLSENSSLTLLSDLENNFKAIYKAKAGRVYLIRPAYQSDKLNSQEVLNYFKEIGMRVSG</sequence>
<proteinExistence type="predicted"/>
<accession>A0A378J6Z8</accession>
<dbReference type="Proteomes" id="UP000054691">
    <property type="component" value="Unassembled WGS sequence"/>
</dbReference>
<evidence type="ECO:0000313" key="3">
    <source>
        <dbReference type="Proteomes" id="UP000054691"/>
    </source>
</evidence>
<dbReference type="EMBL" id="UGOB01000001">
    <property type="protein sequence ID" value="STX43563.1"/>
    <property type="molecule type" value="Genomic_DNA"/>
</dbReference>